<name>D5UEI4_CELFN</name>
<feature type="domain" description="DUF6457" evidence="1">
    <location>
        <begin position="2"/>
        <end position="85"/>
    </location>
</feature>
<dbReference type="KEGG" id="cfl:Cfla_1747"/>
<dbReference type="EMBL" id="CP001964">
    <property type="protein sequence ID" value="ADG74644.1"/>
    <property type="molecule type" value="Genomic_DNA"/>
</dbReference>
<accession>D5UEI4</accession>
<dbReference type="RefSeq" id="WP_013116978.1">
    <property type="nucleotide sequence ID" value="NC_014151.1"/>
</dbReference>
<evidence type="ECO:0000313" key="2">
    <source>
        <dbReference type="EMBL" id="ADG74644.1"/>
    </source>
</evidence>
<dbReference type="eggNOG" id="ENOG50339RQ">
    <property type="taxonomic scope" value="Bacteria"/>
</dbReference>
<evidence type="ECO:0000313" key="3">
    <source>
        <dbReference type="Proteomes" id="UP000000849"/>
    </source>
</evidence>
<gene>
    <name evidence="2" type="ordered locus">Cfla_1747</name>
</gene>
<keyword evidence="3" id="KW-1185">Reference proteome</keyword>
<proteinExistence type="predicted"/>
<evidence type="ECO:0000259" key="1">
    <source>
        <dbReference type="Pfam" id="PF20058"/>
    </source>
</evidence>
<dbReference type="Proteomes" id="UP000000849">
    <property type="component" value="Chromosome"/>
</dbReference>
<dbReference type="Pfam" id="PF20058">
    <property type="entry name" value="DUF6457"/>
    <property type="match status" value="1"/>
</dbReference>
<reference evidence="2 3" key="1">
    <citation type="journal article" date="2010" name="Stand. Genomic Sci.">
        <title>Complete genome sequence of Cellulomonas flavigena type strain (134).</title>
        <authorList>
            <person name="Abt B."/>
            <person name="Foster B."/>
            <person name="Lapidus A."/>
            <person name="Clum A."/>
            <person name="Sun H."/>
            <person name="Pukall R."/>
            <person name="Lucas S."/>
            <person name="Glavina Del Rio T."/>
            <person name="Nolan M."/>
            <person name="Tice H."/>
            <person name="Cheng J.F."/>
            <person name="Pitluck S."/>
            <person name="Liolios K."/>
            <person name="Ivanova N."/>
            <person name="Mavromatis K."/>
            <person name="Ovchinnikova G."/>
            <person name="Pati A."/>
            <person name="Goodwin L."/>
            <person name="Chen A."/>
            <person name="Palaniappan K."/>
            <person name="Land M."/>
            <person name="Hauser L."/>
            <person name="Chang Y.J."/>
            <person name="Jeffries C.D."/>
            <person name="Rohde M."/>
            <person name="Goker M."/>
            <person name="Woyke T."/>
            <person name="Bristow J."/>
            <person name="Eisen J.A."/>
            <person name="Markowitz V."/>
            <person name="Hugenholtz P."/>
            <person name="Kyrpides N.C."/>
            <person name="Klenk H.P."/>
        </authorList>
    </citation>
    <scope>NUCLEOTIDE SEQUENCE [LARGE SCALE GENOMIC DNA]</scope>
    <source>
        <strain evidence="3">ATCC 482 / DSM 20109 / BCRC 11376 / JCM 18109 / NBRC 3775 / NCIMB 8073 / NRS 134</strain>
    </source>
</reference>
<dbReference type="OrthoDB" id="4735656at2"/>
<dbReference type="AlphaFoldDB" id="D5UEI4"/>
<protein>
    <submittedName>
        <fullName evidence="2">Putative molybdopterin-guanine dinucleotide biosynthesis protein MobA</fullName>
    </submittedName>
</protein>
<dbReference type="InterPro" id="IPR045598">
    <property type="entry name" value="DUF6457"/>
</dbReference>
<dbReference type="HOGENOM" id="CLU_154370_0_0_11"/>
<organism evidence="2 3">
    <name type="scientific">Cellulomonas flavigena (strain ATCC 482 / DSM 20109 / BCRC 11376 / JCM 18109 / NBRC 3775 / NCIMB 8073 / NRS 134)</name>
    <dbReference type="NCBI Taxonomy" id="446466"/>
    <lineage>
        <taxon>Bacteria</taxon>
        <taxon>Bacillati</taxon>
        <taxon>Actinomycetota</taxon>
        <taxon>Actinomycetes</taxon>
        <taxon>Micrococcales</taxon>
        <taxon>Cellulomonadaceae</taxon>
        <taxon>Cellulomonas</taxon>
    </lineage>
</organism>
<sequence>MDALQEWTGLVAPALGVDPGLVGATQDDVLDMVRDVAHGVLRPAAPLTAYVVGLAAGRAGAEGGDVAAAVRDALAQVEALLSARGPAGG</sequence>
<dbReference type="STRING" id="446466.Cfla_1747"/>